<organism evidence="2 3">
    <name type="scientific">Novosphingobium fluoreni</name>
    <dbReference type="NCBI Taxonomy" id="1391222"/>
    <lineage>
        <taxon>Bacteria</taxon>
        <taxon>Pseudomonadati</taxon>
        <taxon>Pseudomonadota</taxon>
        <taxon>Alphaproteobacteria</taxon>
        <taxon>Sphingomonadales</taxon>
        <taxon>Sphingomonadaceae</taxon>
        <taxon>Novosphingobium</taxon>
    </lineage>
</organism>
<comment type="caution">
    <text evidence="2">The sequence shown here is derived from an EMBL/GenBank/DDBJ whole genome shotgun (WGS) entry which is preliminary data.</text>
</comment>
<evidence type="ECO:0000256" key="1">
    <source>
        <dbReference type="SAM" id="MobiDB-lite"/>
    </source>
</evidence>
<dbReference type="RefSeq" id="WP_183616671.1">
    <property type="nucleotide sequence ID" value="NZ_JACIDY010000003.1"/>
</dbReference>
<sequence length="140" mass="15082">MSLPKGTAIAVVDGTKFELYRNTGTEAEPKLGAVETPELELTNFSAGARINDGGARHSARTGDGSNDSVDESAHAIAVADWLNHQVLTNKIESLVIIADPKSLGEMRKRYHKQLEAVLKKELSKTLTGRPAADIMKALED</sequence>
<name>A0A7W6BXX9_9SPHN</name>
<dbReference type="EMBL" id="JACIDY010000003">
    <property type="protein sequence ID" value="MBB3939994.1"/>
    <property type="molecule type" value="Genomic_DNA"/>
</dbReference>
<reference evidence="2 3" key="1">
    <citation type="submission" date="2020-08" db="EMBL/GenBank/DDBJ databases">
        <title>Genomic Encyclopedia of Type Strains, Phase IV (KMG-IV): sequencing the most valuable type-strain genomes for metagenomic binning, comparative biology and taxonomic classification.</title>
        <authorList>
            <person name="Goeker M."/>
        </authorList>
    </citation>
    <scope>NUCLEOTIDE SEQUENCE [LARGE SCALE GENOMIC DNA]</scope>
    <source>
        <strain evidence="2 3">DSM 27568</strain>
    </source>
</reference>
<protein>
    <submittedName>
        <fullName evidence="2">Protein required for attachment to host cells</fullName>
    </submittedName>
</protein>
<dbReference type="Proteomes" id="UP000561459">
    <property type="component" value="Unassembled WGS sequence"/>
</dbReference>
<dbReference type="AlphaFoldDB" id="A0A7W6BXX9"/>
<evidence type="ECO:0000313" key="3">
    <source>
        <dbReference type="Proteomes" id="UP000561459"/>
    </source>
</evidence>
<accession>A0A7W6BXX9</accession>
<feature type="region of interest" description="Disordered" evidence="1">
    <location>
        <begin position="50"/>
        <end position="69"/>
    </location>
</feature>
<dbReference type="Pfam" id="PF18856">
    <property type="entry name" value="baeRF_family12"/>
    <property type="match status" value="1"/>
</dbReference>
<gene>
    <name evidence="2" type="ORF">GGR39_001644</name>
</gene>
<proteinExistence type="predicted"/>
<keyword evidence="3" id="KW-1185">Reference proteome</keyword>
<dbReference type="InterPro" id="IPR041374">
    <property type="entry name" value="BaeRF_family12"/>
</dbReference>
<evidence type="ECO:0000313" key="2">
    <source>
        <dbReference type="EMBL" id="MBB3939994.1"/>
    </source>
</evidence>